<dbReference type="Proteomes" id="UP001467192">
    <property type="component" value="Unassembled WGS sequence"/>
</dbReference>
<protein>
    <submittedName>
        <fullName evidence="1">Uncharacterized protein</fullName>
    </submittedName>
</protein>
<keyword evidence="2" id="KW-1185">Reference proteome</keyword>
<evidence type="ECO:0000313" key="1">
    <source>
        <dbReference type="EMBL" id="MES0427573.1"/>
    </source>
</evidence>
<dbReference type="RefSeq" id="WP_023298674.1">
    <property type="nucleotide sequence ID" value="NZ_JBBNPZ010000015.1"/>
</dbReference>
<evidence type="ECO:0000313" key="2">
    <source>
        <dbReference type="Proteomes" id="UP001467192"/>
    </source>
</evidence>
<sequence>MNVNLRDLLLSVVIIVALVFGGVQFKADSLKFKTFEAQGVEFNLQGVMPHTKQ</sequence>
<gene>
    <name evidence="1" type="ORF">ABMC12_14970</name>
</gene>
<comment type="caution">
    <text evidence="1">The sequence shown here is derived from an EMBL/GenBank/DDBJ whole genome shotgun (WGS) entry which is preliminary data.</text>
</comment>
<name>A0ABV1ZHU8_9ENTR</name>
<reference evidence="2" key="1">
    <citation type="journal article" date="2024" name="Commun. Biol.">
        <title>Bacillamide D produced by Bacillus cereus from the mouse intestinal bacterial collection (miBC) is a potent cytotoxin in vitro.</title>
        <authorList>
            <person name="Hohmann M."/>
            <person name="Brunner V."/>
            <person name="Johannes W."/>
            <person name="Schum D."/>
            <person name="Carroll L.M."/>
            <person name="Liu T."/>
            <person name="Sasaki D."/>
            <person name="Bosch J."/>
            <person name="Clavel T."/>
            <person name="Sieber S.A."/>
            <person name="Zeller G."/>
            <person name="Tschurtschenthaler M."/>
            <person name="Janssen K.P."/>
            <person name="Gulder T.A.M."/>
        </authorList>
    </citation>
    <scope>NUCLEOTIDE SEQUENCE [LARGE SCALE GENOMIC DNA]</scope>
    <source>
        <strain evidence="2">LK_304 Iso 8</strain>
    </source>
</reference>
<accession>A0ABV1ZHU8</accession>
<dbReference type="EMBL" id="JBEBZA010000015">
    <property type="protein sequence ID" value="MES0427573.1"/>
    <property type="molecule type" value="Genomic_DNA"/>
</dbReference>
<organism evidence="1 2">
    <name type="scientific">Enterobacter intestinihominis</name>
    <dbReference type="NCBI Taxonomy" id="3133180"/>
    <lineage>
        <taxon>Bacteria</taxon>
        <taxon>Pseudomonadati</taxon>
        <taxon>Pseudomonadota</taxon>
        <taxon>Gammaproteobacteria</taxon>
        <taxon>Enterobacterales</taxon>
        <taxon>Enterobacteriaceae</taxon>
        <taxon>Enterobacter</taxon>
    </lineage>
</organism>
<proteinExistence type="predicted"/>